<evidence type="ECO:0000313" key="3">
    <source>
        <dbReference type="Proteomes" id="UP000037660"/>
    </source>
</evidence>
<evidence type="ECO:0000256" key="1">
    <source>
        <dbReference type="SAM" id="Phobius"/>
    </source>
</evidence>
<reference evidence="3" key="1">
    <citation type="submission" date="2015-07" db="EMBL/GenBank/DDBJ databases">
        <title>Discovery of a poly(ethylene terephthalate assimilation.</title>
        <authorList>
            <person name="Yoshida S."/>
            <person name="Hiraga K."/>
            <person name="Takehana T."/>
            <person name="Taniguchi I."/>
            <person name="Yamaji H."/>
            <person name="Maeda Y."/>
            <person name="Toyohara K."/>
            <person name="Miyamoto K."/>
            <person name="Kimura Y."/>
            <person name="Oda K."/>
        </authorList>
    </citation>
    <scope>NUCLEOTIDE SEQUENCE [LARGE SCALE GENOMIC DNA]</scope>
    <source>
        <strain evidence="3">NBRC 110686 / TISTR 2288 / 201-F6</strain>
    </source>
</reference>
<dbReference type="Proteomes" id="UP000037660">
    <property type="component" value="Unassembled WGS sequence"/>
</dbReference>
<evidence type="ECO:0000313" key="2">
    <source>
        <dbReference type="EMBL" id="GAP36674.1"/>
    </source>
</evidence>
<protein>
    <recommendedName>
        <fullName evidence="4">DUF4345 domain-containing protein</fullName>
    </recommendedName>
</protein>
<feature type="transmembrane region" description="Helical" evidence="1">
    <location>
        <begin position="85"/>
        <end position="104"/>
    </location>
</feature>
<proteinExistence type="predicted"/>
<comment type="caution">
    <text evidence="2">The sequence shown here is derived from an EMBL/GenBank/DDBJ whole genome shotgun (WGS) entry which is preliminary data.</text>
</comment>
<feature type="transmembrane region" description="Helical" evidence="1">
    <location>
        <begin position="58"/>
        <end position="78"/>
    </location>
</feature>
<keyword evidence="1" id="KW-1133">Transmembrane helix</keyword>
<gene>
    <name evidence="2" type="ORF">ISF6_2514</name>
</gene>
<dbReference type="InterPro" id="IPR025597">
    <property type="entry name" value="DUF4345"/>
</dbReference>
<organism evidence="2 3">
    <name type="scientific">Piscinibacter sakaiensis</name>
    <name type="common">Ideonella sakaiensis</name>
    <dbReference type="NCBI Taxonomy" id="1547922"/>
    <lineage>
        <taxon>Bacteria</taxon>
        <taxon>Pseudomonadati</taxon>
        <taxon>Pseudomonadota</taxon>
        <taxon>Betaproteobacteria</taxon>
        <taxon>Burkholderiales</taxon>
        <taxon>Sphaerotilaceae</taxon>
        <taxon>Piscinibacter</taxon>
    </lineage>
</organism>
<dbReference type="STRING" id="1547922.ISF6_2514"/>
<keyword evidence="3" id="KW-1185">Reference proteome</keyword>
<dbReference type="EMBL" id="BBYR01000037">
    <property type="protein sequence ID" value="GAP36674.1"/>
    <property type="molecule type" value="Genomic_DNA"/>
</dbReference>
<keyword evidence="1" id="KW-0812">Transmembrane</keyword>
<accession>A0A0K8P2C0</accession>
<name>A0A0K8P2C0_PISS1</name>
<dbReference type="RefSeq" id="WP_054020647.1">
    <property type="nucleotide sequence ID" value="NZ_BBYR01000037.1"/>
</dbReference>
<dbReference type="Pfam" id="PF14248">
    <property type="entry name" value="DUF4345"/>
    <property type="match status" value="1"/>
</dbReference>
<feature type="transmembrane region" description="Helical" evidence="1">
    <location>
        <begin position="24"/>
        <end position="46"/>
    </location>
</feature>
<reference evidence="2 3" key="2">
    <citation type="journal article" date="2016" name="Science">
        <title>A bacterium that degrades and assimilates poly(ethylene terephthalate).</title>
        <authorList>
            <person name="Yoshida S."/>
            <person name="Hiraga K."/>
            <person name="Takehana T."/>
            <person name="Taniguchi I."/>
            <person name="Yamaji H."/>
            <person name="Maeda Y."/>
            <person name="Toyohara K."/>
            <person name="Miyamoto K."/>
            <person name="Kimura Y."/>
            <person name="Oda K."/>
        </authorList>
    </citation>
    <scope>NUCLEOTIDE SEQUENCE [LARGE SCALE GENOMIC DNA]</scope>
    <source>
        <strain evidence="3">NBRC 110686 / TISTR 2288 / 201-F6</strain>
    </source>
</reference>
<keyword evidence="1" id="KW-0472">Membrane</keyword>
<evidence type="ECO:0008006" key="4">
    <source>
        <dbReference type="Google" id="ProtNLM"/>
    </source>
</evidence>
<feature type="transmembrane region" description="Helical" evidence="1">
    <location>
        <begin position="116"/>
        <end position="137"/>
    </location>
</feature>
<dbReference type="OrthoDB" id="4549167at2"/>
<dbReference type="AlphaFoldDB" id="A0A0K8P2C0"/>
<sequence length="143" mass="14800">MTAPASFPATPDAASAPLTGAQRLLRACLLLMAAIALAGGTLQMSLGQPETTPRLDNVHRFLAGIYLGSGLIAGWAGLTIRRQGALPALIALTVALAAGGRLLSMARVGLPEPAPLWLAYLAAELLLPALMAAALWAQRRRRG</sequence>